<name>A0A368MVF4_9FLAO</name>
<dbReference type="AlphaFoldDB" id="A0A368MVF4"/>
<dbReference type="Proteomes" id="UP000252172">
    <property type="component" value="Unassembled WGS sequence"/>
</dbReference>
<evidence type="ECO:0000313" key="2">
    <source>
        <dbReference type="Proteomes" id="UP000252172"/>
    </source>
</evidence>
<protein>
    <recommendedName>
        <fullName evidence="3">Carboxypeptidase regulatory-like domain-containing protein</fullName>
    </recommendedName>
</protein>
<keyword evidence="2" id="KW-1185">Reference proteome</keyword>
<comment type="caution">
    <text evidence="1">The sequence shown here is derived from an EMBL/GenBank/DDBJ whole genome shotgun (WGS) entry which is preliminary data.</text>
</comment>
<gene>
    <name evidence="1" type="ORF">DQ356_10795</name>
</gene>
<dbReference type="SUPFAM" id="SSF49464">
    <property type="entry name" value="Carboxypeptidase regulatory domain-like"/>
    <property type="match status" value="1"/>
</dbReference>
<evidence type="ECO:0000313" key="1">
    <source>
        <dbReference type="EMBL" id="RCU42158.1"/>
    </source>
</evidence>
<evidence type="ECO:0008006" key="3">
    <source>
        <dbReference type="Google" id="ProtNLM"/>
    </source>
</evidence>
<dbReference type="InterPro" id="IPR008969">
    <property type="entry name" value="CarboxyPept-like_regulatory"/>
</dbReference>
<dbReference type="RefSeq" id="WP_114304514.1">
    <property type="nucleotide sequence ID" value="NZ_QPIE01000008.1"/>
</dbReference>
<organism evidence="1 2">
    <name type="scientific">Chryseobacterium lacus</name>
    <dbReference type="NCBI Taxonomy" id="2058346"/>
    <lineage>
        <taxon>Bacteria</taxon>
        <taxon>Pseudomonadati</taxon>
        <taxon>Bacteroidota</taxon>
        <taxon>Flavobacteriia</taxon>
        <taxon>Flavobacteriales</taxon>
        <taxon>Weeksellaceae</taxon>
        <taxon>Chryseobacterium group</taxon>
        <taxon>Chryseobacterium</taxon>
    </lineage>
</organism>
<accession>A0A368MVF4</accession>
<dbReference type="OrthoDB" id="1450858at2"/>
<proteinExistence type="predicted"/>
<sequence length="243" mass="28236">MKYLLILIFCLFGKIVSAQEFVFGKVTTEEHVDLQGVVVINLNTDEKVQTDRDGNFMIRGKVKDKLRTSSPRYERVSVTLSAEDFRKPLHIIVKRIPYEIEEVEIKYQVTGDLKKDVQHLGEARKVKILKTEIAKDIALGPRPNIPRAHGEFVQPVGPGFSIGKVKNQWDDVDFMNFLIREIPEDFFTEDLKLTKPEISFFILYVFKDYERKNILKNGTPGYSDIMRFMQVSERKIVDYKSNK</sequence>
<dbReference type="EMBL" id="QPIE01000008">
    <property type="protein sequence ID" value="RCU42158.1"/>
    <property type="molecule type" value="Genomic_DNA"/>
</dbReference>
<reference evidence="1 2" key="1">
    <citation type="submission" date="2018-07" db="EMBL/GenBank/DDBJ databases">
        <title>Chryseobacterium lacus sp. nov., isolated from lake water.</title>
        <authorList>
            <person name="Li C.-M."/>
        </authorList>
    </citation>
    <scope>NUCLEOTIDE SEQUENCE [LARGE SCALE GENOMIC DNA]</scope>
    <source>
        <strain evidence="1 2">YLOS41</strain>
    </source>
</reference>